<gene>
    <name evidence="7" type="ORF">I603_0050</name>
</gene>
<reference evidence="7 8" key="1">
    <citation type="submission" date="2016-06" db="EMBL/GenBank/DDBJ databases">
        <title>Genome sequence of Porphyrobacter dokdonensis DSW-74.</title>
        <authorList>
            <person name="Kim J.F."/>
            <person name="Song J.Y."/>
        </authorList>
    </citation>
    <scope>NUCLEOTIDE SEQUENCE [LARGE SCALE GENOMIC DNA]</scope>
    <source>
        <strain evidence="7 8">DSW-74</strain>
    </source>
</reference>
<dbReference type="Gene3D" id="1.20.120.910">
    <property type="entry name" value="DksA, coiled-coil domain"/>
    <property type="match status" value="1"/>
</dbReference>
<evidence type="ECO:0000256" key="4">
    <source>
        <dbReference type="PROSITE-ProRule" id="PRU00510"/>
    </source>
</evidence>
<comment type="caution">
    <text evidence="7">The sequence shown here is derived from an EMBL/GenBank/DDBJ whole genome shotgun (WGS) entry which is preliminary data.</text>
</comment>
<dbReference type="PATRIC" id="fig|1300349.4.peg.50"/>
<dbReference type="PANTHER" id="PTHR33823:SF4">
    <property type="entry name" value="GENERAL STRESS PROTEIN 16O"/>
    <property type="match status" value="1"/>
</dbReference>
<dbReference type="Pfam" id="PF01258">
    <property type="entry name" value="zf-dskA_traR"/>
    <property type="match status" value="1"/>
</dbReference>
<dbReference type="SUPFAM" id="SSF57716">
    <property type="entry name" value="Glucocorticoid receptor-like (DNA-binding domain)"/>
    <property type="match status" value="1"/>
</dbReference>
<dbReference type="GO" id="GO:0008270">
    <property type="term" value="F:zinc ion binding"/>
    <property type="evidence" value="ECO:0007669"/>
    <property type="project" value="UniProtKB-KW"/>
</dbReference>
<accession>A0A1A7BHG1</accession>
<keyword evidence="8" id="KW-1185">Reference proteome</keyword>
<dbReference type="PROSITE" id="PS51128">
    <property type="entry name" value="ZF_DKSA_2"/>
    <property type="match status" value="1"/>
</dbReference>
<dbReference type="InterPro" id="IPR048487">
    <property type="entry name" value="DksA-like_N"/>
</dbReference>
<organism evidence="7 8">
    <name type="scientific">Erythrobacter dokdonensis DSW-74</name>
    <dbReference type="NCBI Taxonomy" id="1300349"/>
    <lineage>
        <taxon>Bacteria</taxon>
        <taxon>Pseudomonadati</taxon>
        <taxon>Pseudomonadota</taxon>
        <taxon>Alphaproteobacteria</taxon>
        <taxon>Sphingomonadales</taxon>
        <taxon>Erythrobacteraceae</taxon>
        <taxon>Erythrobacter/Porphyrobacter group</taxon>
        <taxon>Erythrobacter</taxon>
    </lineage>
</organism>
<protein>
    <submittedName>
        <fullName evidence="7">TraR/DksA family transcriptional regulator</fullName>
    </submittedName>
</protein>
<keyword evidence="3" id="KW-0862">Zinc</keyword>
<feature type="domain" description="Zinc finger DksA/TraR C4-type" evidence="5">
    <location>
        <begin position="78"/>
        <end position="108"/>
    </location>
</feature>
<evidence type="ECO:0000259" key="5">
    <source>
        <dbReference type="Pfam" id="PF01258"/>
    </source>
</evidence>
<dbReference type="EMBL" id="LZYB01000001">
    <property type="protein sequence ID" value="OBV11919.1"/>
    <property type="molecule type" value="Genomic_DNA"/>
</dbReference>
<evidence type="ECO:0000313" key="7">
    <source>
        <dbReference type="EMBL" id="OBV11919.1"/>
    </source>
</evidence>
<dbReference type="Proteomes" id="UP000092484">
    <property type="component" value="Unassembled WGS sequence"/>
</dbReference>
<evidence type="ECO:0000256" key="3">
    <source>
        <dbReference type="ARBA" id="ARBA00022833"/>
    </source>
</evidence>
<evidence type="ECO:0000259" key="6">
    <source>
        <dbReference type="Pfam" id="PF21173"/>
    </source>
</evidence>
<dbReference type="STRING" id="1300349.I603_0050"/>
<dbReference type="PANTHER" id="PTHR33823">
    <property type="entry name" value="RNA POLYMERASE-BINDING TRANSCRIPTION FACTOR DKSA-RELATED"/>
    <property type="match status" value="1"/>
</dbReference>
<name>A0A1A7BHG1_9SPHN</name>
<dbReference type="Pfam" id="PF21173">
    <property type="entry name" value="DksA-like_N"/>
    <property type="match status" value="1"/>
</dbReference>
<proteinExistence type="predicted"/>
<feature type="domain" description="DnaK suppressor protein-like N-terminal" evidence="6">
    <location>
        <begin position="13"/>
        <end position="75"/>
    </location>
</feature>
<dbReference type="AlphaFoldDB" id="A0A1A7BHG1"/>
<sequence length="109" mass="11986">MEGLMNEFAGIEEQLKARLADIMGRSREIEDDLRHPLDDDLEEQAIDLADDEALEGIDDVLLAEARQIRFALARIANGTYGTCANCGEAIAPERLKARPIATRCIKCAA</sequence>
<dbReference type="InterPro" id="IPR000962">
    <property type="entry name" value="Znf_DskA_TraR"/>
</dbReference>
<feature type="zinc finger region" description="dksA C4-type" evidence="4">
    <location>
        <begin position="83"/>
        <end position="107"/>
    </location>
</feature>
<evidence type="ECO:0000256" key="1">
    <source>
        <dbReference type="ARBA" id="ARBA00022723"/>
    </source>
</evidence>
<evidence type="ECO:0000256" key="2">
    <source>
        <dbReference type="ARBA" id="ARBA00022771"/>
    </source>
</evidence>
<keyword evidence="1" id="KW-0479">Metal-binding</keyword>
<evidence type="ECO:0000313" key="8">
    <source>
        <dbReference type="Proteomes" id="UP000092484"/>
    </source>
</evidence>
<keyword evidence="2" id="KW-0863">Zinc-finger</keyword>